<evidence type="ECO:0008006" key="4">
    <source>
        <dbReference type="Google" id="ProtNLM"/>
    </source>
</evidence>
<dbReference type="Proteomes" id="UP000554482">
    <property type="component" value="Unassembled WGS sequence"/>
</dbReference>
<organism evidence="2 3">
    <name type="scientific">Thalictrum thalictroides</name>
    <name type="common">Rue-anemone</name>
    <name type="synonym">Anemone thalictroides</name>
    <dbReference type="NCBI Taxonomy" id="46969"/>
    <lineage>
        <taxon>Eukaryota</taxon>
        <taxon>Viridiplantae</taxon>
        <taxon>Streptophyta</taxon>
        <taxon>Embryophyta</taxon>
        <taxon>Tracheophyta</taxon>
        <taxon>Spermatophyta</taxon>
        <taxon>Magnoliopsida</taxon>
        <taxon>Ranunculales</taxon>
        <taxon>Ranunculaceae</taxon>
        <taxon>Thalictroideae</taxon>
        <taxon>Thalictrum</taxon>
    </lineage>
</organism>
<protein>
    <recommendedName>
        <fullName evidence="4">Zinc knuckle (CCHC-type) family protein</fullName>
    </recommendedName>
</protein>
<feature type="region of interest" description="Disordered" evidence="1">
    <location>
        <begin position="146"/>
        <end position="177"/>
    </location>
</feature>
<accession>A0A7J6W6I6</accession>
<reference evidence="2 3" key="1">
    <citation type="submission" date="2020-06" db="EMBL/GenBank/DDBJ databases">
        <title>Transcriptomic and genomic resources for Thalictrum thalictroides and T. hernandezii: Facilitating candidate gene discovery in an emerging model plant lineage.</title>
        <authorList>
            <person name="Arias T."/>
            <person name="Riano-Pachon D.M."/>
            <person name="Di Stilio V.S."/>
        </authorList>
    </citation>
    <scope>NUCLEOTIDE SEQUENCE [LARGE SCALE GENOMIC DNA]</scope>
    <source>
        <strain evidence="3">cv. WT478/WT964</strain>
        <tissue evidence="2">Leaves</tissue>
    </source>
</reference>
<sequence length="407" mass="45047">MPLWMCFSGLELEHHSTEIIKMIASAAGFVNEVLPVGIIPRSAEGYRARVSVFVNLPLVEGTMVNSLTKGNVWITFKCNGLPSLYCNTCRRLGHDRHICAITNQKELLQIGYYEEVQSENHGTPAMQVQNQEIGMEDCNWPHEIQTQQSPTAELGQSSGITKKPNYSKNLQQDSGPEMKTTRLVNLWAETGLISTEELESLGLQQRPMARRRGRPPGSTNKKPKPTNPIKNNSPIAAKTCASKKRKLMESIDENNEVIISYNPNPPTVQHNTSLRGEPSPFSIDFIRQILQHPESAALLAQDGILNPEFMSLLPNIPNENENSPHSIFQGPYSAASDDEIKDDNVNLIDIIEVETVDLENVYTGNVTIDPSGGSEQRNNLTRTGGLISISLPKSPMLNSTSSINHNE</sequence>
<evidence type="ECO:0000313" key="3">
    <source>
        <dbReference type="Proteomes" id="UP000554482"/>
    </source>
</evidence>
<feature type="compositionally biased region" description="Polar residues" evidence="1">
    <location>
        <begin position="146"/>
        <end position="174"/>
    </location>
</feature>
<keyword evidence="3" id="KW-1185">Reference proteome</keyword>
<proteinExistence type="predicted"/>
<evidence type="ECO:0000313" key="2">
    <source>
        <dbReference type="EMBL" id="KAF5192140.1"/>
    </source>
</evidence>
<comment type="caution">
    <text evidence="2">The sequence shown here is derived from an EMBL/GenBank/DDBJ whole genome shotgun (WGS) entry which is preliminary data.</text>
</comment>
<dbReference type="AlphaFoldDB" id="A0A7J6W6I6"/>
<evidence type="ECO:0000256" key="1">
    <source>
        <dbReference type="SAM" id="MobiDB-lite"/>
    </source>
</evidence>
<dbReference type="EMBL" id="JABWDY010021799">
    <property type="protein sequence ID" value="KAF5192140.1"/>
    <property type="molecule type" value="Genomic_DNA"/>
</dbReference>
<gene>
    <name evidence="2" type="ORF">FRX31_018272</name>
</gene>
<name>A0A7J6W6I6_THATH</name>
<feature type="region of interest" description="Disordered" evidence="1">
    <location>
        <begin position="198"/>
        <end position="234"/>
    </location>
</feature>
<feature type="non-terminal residue" evidence="2">
    <location>
        <position position="1"/>
    </location>
</feature>